<dbReference type="EMBL" id="CABWLC010000018">
    <property type="protein sequence ID" value="VXA88100.1"/>
    <property type="molecule type" value="Genomic_DNA"/>
</dbReference>
<dbReference type="Proteomes" id="UP000439123">
    <property type="component" value="Unassembled WGS sequence"/>
</dbReference>
<evidence type="ECO:0000313" key="2">
    <source>
        <dbReference type="EMBL" id="VXA88100.1"/>
    </source>
</evidence>
<gene>
    <name evidence="2" type="ORF">AERO8C_50568</name>
</gene>
<name>A0A653LA11_AERVE</name>
<feature type="compositionally biased region" description="Basic and acidic residues" evidence="1">
    <location>
        <begin position="118"/>
        <end position="130"/>
    </location>
</feature>
<accession>A0A653LA11</accession>
<dbReference type="AlphaFoldDB" id="A0A653LA11"/>
<evidence type="ECO:0000256" key="1">
    <source>
        <dbReference type="SAM" id="MobiDB-lite"/>
    </source>
</evidence>
<evidence type="ECO:0000313" key="3">
    <source>
        <dbReference type="Proteomes" id="UP000439123"/>
    </source>
</evidence>
<organism evidence="2 3">
    <name type="scientific">Aeromonas veronii</name>
    <dbReference type="NCBI Taxonomy" id="654"/>
    <lineage>
        <taxon>Bacteria</taxon>
        <taxon>Pseudomonadati</taxon>
        <taxon>Pseudomonadota</taxon>
        <taxon>Gammaproteobacteria</taxon>
        <taxon>Aeromonadales</taxon>
        <taxon>Aeromonadaceae</taxon>
        <taxon>Aeromonas</taxon>
    </lineage>
</organism>
<protein>
    <submittedName>
        <fullName evidence="2">Uncharacterized protein</fullName>
    </submittedName>
</protein>
<reference evidence="2 3" key="1">
    <citation type="submission" date="2019-10" db="EMBL/GenBank/DDBJ databases">
        <authorList>
            <person name="Karimi E."/>
        </authorList>
    </citation>
    <scope>NUCLEOTIDE SEQUENCE [LARGE SCALE GENOMIC DNA]</scope>
    <source>
        <strain evidence="2">Aeromonas sp. 8C</strain>
    </source>
</reference>
<proteinExistence type="predicted"/>
<feature type="region of interest" description="Disordered" evidence="1">
    <location>
        <begin position="118"/>
        <end position="138"/>
    </location>
</feature>
<sequence length="166" mass="17652">MAGCQQIPGAGSGIELLVGLPGGVDQHLAMLGAHVDVIELHHLVIGLPLLQVALAVKDLRAAEIPIIYLLINERKLTFEGRQIGFDQGMEILGVASNQVLLLLVAQGALHMQVVDAAEQQHRDKEQEEAQPHAGDQRPSVLGLGGGHEQILFVSGGTSIYDAVRLV</sequence>